<sequence length="215" mass="23021">MQHLFAFALVLSGGLLIAVDAHGRFMKPPNRSSIWRVPEFAGQNPPPNYNDNQLYCGGAHQADEPGTNCGVCGDGFSESVPRPNEIGGTYYKGIITGDYSAGQIIDIEVDLTTSHLGAMEFRLCTNPQTENQACFNQNVLRIVEGPGAGTTKLPAGPTGLMRSKLQLPSGVRCDHCIIQWNYRAGNGWGDCGNGTSAAGCGPQETFRGCSDVRIR</sequence>
<evidence type="ECO:0000256" key="1">
    <source>
        <dbReference type="SAM" id="SignalP"/>
    </source>
</evidence>
<feature type="chain" id="PRO_5012058951" description="Chitin-binding type-4 domain-containing protein" evidence="1">
    <location>
        <begin position="22"/>
        <end position="215"/>
    </location>
</feature>
<protein>
    <recommendedName>
        <fullName evidence="2">Chitin-binding type-4 domain-containing protein</fullName>
    </recommendedName>
</protein>
<feature type="signal peptide" evidence="1">
    <location>
        <begin position="1"/>
        <end position="21"/>
    </location>
</feature>
<reference evidence="3 4" key="1">
    <citation type="submission" date="2015-12" db="EMBL/GenBank/DDBJ databases">
        <title>The genome of Folsomia candida.</title>
        <authorList>
            <person name="Faddeeva A."/>
            <person name="Derks M.F."/>
            <person name="Anvar Y."/>
            <person name="Smit S."/>
            <person name="Van Straalen N."/>
            <person name="Roelofs D."/>
        </authorList>
    </citation>
    <scope>NUCLEOTIDE SEQUENCE [LARGE SCALE GENOMIC DNA]</scope>
    <source>
        <strain evidence="3 4">VU population</strain>
        <tissue evidence="3">Whole body</tissue>
    </source>
</reference>
<gene>
    <name evidence="3" type="ORF">Fcan01_22733</name>
</gene>
<evidence type="ECO:0000313" key="4">
    <source>
        <dbReference type="Proteomes" id="UP000198287"/>
    </source>
</evidence>
<proteinExistence type="predicted"/>
<dbReference type="Proteomes" id="UP000198287">
    <property type="component" value="Unassembled WGS sequence"/>
</dbReference>
<keyword evidence="4" id="KW-1185">Reference proteome</keyword>
<keyword evidence="1" id="KW-0732">Signal</keyword>
<name>A0A226D9U9_FOLCA</name>
<dbReference type="Pfam" id="PF03067">
    <property type="entry name" value="LPMO_10"/>
    <property type="match status" value="1"/>
</dbReference>
<evidence type="ECO:0000259" key="2">
    <source>
        <dbReference type="Pfam" id="PF03067"/>
    </source>
</evidence>
<feature type="domain" description="Chitin-binding type-4" evidence="2">
    <location>
        <begin position="22"/>
        <end position="212"/>
    </location>
</feature>
<dbReference type="AlphaFoldDB" id="A0A226D9U9"/>
<organism evidence="3 4">
    <name type="scientific">Folsomia candida</name>
    <name type="common">Springtail</name>
    <dbReference type="NCBI Taxonomy" id="158441"/>
    <lineage>
        <taxon>Eukaryota</taxon>
        <taxon>Metazoa</taxon>
        <taxon>Ecdysozoa</taxon>
        <taxon>Arthropoda</taxon>
        <taxon>Hexapoda</taxon>
        <taxon>Collembola</taxon>
        <taxon>Entomobryomorpha</taxon>
        <taxon>Isotomoidea</taxon>
        <taxon>Isotomidae</taxon>
        <taxon>Proisotominae</taxon>
        <taxon>Folsomia</taxon>
    </lineage>
</organism>
<dbReference type="OrthoDB" id="64893at2759"/>
<dbReference type="InterPro" id="IPR004302">
    <property type="entry name" value="Cellulose/chitin-bd_N"/>
</dbReference>
<dbReference type="OMA" id="NHLGYFS"/>
<accession>A0A226D9U9</accession>
<dbReference type="EMBL" id="LNIX01000026">
    <property type="protein sequence ID" value="OXA42322.1"/>
    <property type="molecule type" value="Genomic_DNA"/>
</dbReference>
<comment type="caution">
    <text evidence="3">The sequence shown here is derived from an EMBL/GenBank/DDBJ whole genome shotgun (WGS) entry which is preliminary data.</text>
</comment>
<evidence type="ECO:0000313" key="3">
    <source>
        <dbReference type="EMBL" id="OXA42322.1"/>
    </source>
</evidence>